<proteinExistence type="predicted"/>
<evidence type="ECO:0000313" key="3">
    <source>
        <dbReference type="EMBL" id="GBP09045.1"/>
    </source>
</evidence>
<dbReference type="AlphaFoldDB" id="A0A4C1T4D8"/>
<comment type="caution">
    <text evidence="3">The sequence shown here is derived from an EMBL/GenBank/DDBJ whole genome shotgun (WGS) entry which is preliminary data.</text>
</comment>
<gene>
    <name evidence="3" type="ORF">EVAR_78385_1</name>
</gene>
<evidence type="ECO:0000313" key="4">
    <source>
        <dbReference type="Proteomes" id="UP000299102"/>
    </source>
</evidence>
<dbReference type="EMBL" id="BGZK01000033">
    <property type="protein sequence ID" value="GBP09045.1"/>
    <property type="molecule type" value="Genomic_DNA"/>
</dbReference>
<organism evidence="3 4">
    <name type="scientific">Eumeta variegata</name>
    <name type="common">Bagworm moth</name>
    <name type="synonym">Eumeta japonica</name>
    <dbReference type="NCBI Taxonomy" id="151549"/>
    <lineage>
        <taxon>Eukaryota</taxon>
        <taxon>Metazoa</taxon>
        <taxon>Ecdysozoa</taxon>
        <taxon>Arthropoda</taxon>
        <taxon>Hexapoda</taxon>
        <taxon>Insecta</taxon>
        <taxon>Pterygota</taxon>
        <taxon>Neoptera</taxon>
        <taxon>Endopterygota</taxon>
        <taxon>Lepidoptera</taxon>
        <taxon>Glossata</taxon>
        <taxon>Ditrysia</taxon>
        <taxon>Tineoidea</taxon>
        <taxon>Psychidae</taxon>
        <taxon>Oiketicinae</taxon>
        <taxon>Eumeta</taxon>
    </lineage>
</organism>
<dbReference type="InterPro" id="IPR057670">
    <property type="entry name" value="SH3_retrovirus"/>
</dbReference>
<dbReference type="OrthoDB" id="413361at2759"/>
<accession>A0A4C1T4D8</accession>
<feature type="domain" description="Retroviral polymerase SH3-like" evidence="2">
    <location>
        <begin position="7"/>
        <end position="62"/>
    </location>
</feature>
<protein>
    <submittedName>
        <fullName evidence="3">Retrovirus-related Pol polyprotein from transposon TNT 1-94</fullName>
    </submittedName>
</protein>
<evidence type="ECO:0000259" key="2">
    <source>
        <dbReference type="Pfam" id="PF25597"/>
    </source>
</evidence>
<sequence length="271" mass="30279">MRIFGSPVIVHVNKEKRSKWDKKSTECILVGYPGNVKGYRVYDPVKIIITTSRDEIVMEKESIMMEVASEGKDQESVNDGMPQESPNLQDSVGGGTDSTLTEVSEESEDDFLSDYIPSEYEKSIETIDDNCHRVRSTSERRAPNRYSFDGICHSENDMVCGADLTLKQVLKGPEENQWLQAVKDELKCFEDNGIWDVVNITSSGTIVQCKWVLKKKIDPDNKVRHRAKLVAKRPSVLLRICTSKILEHYESGAGKQNIYEVTGAGGAGGVV</sequence>
<dbReference type="STRING" id="151549.A0A4C1T4D8"/>
<dbReference type="Proteomes" id="UP000299102">
    <property type="component" value="Unassembled WGS sequence"/>
</dbReference>
<keyword evidence="4" id="KW-1185">Reference proteome</keyword>
<name>A0A4C1T4D8_EUMVA</name>
<dbReference type="Pfam" id="PF25597">
    <property type="entry name" value="SH3_retrovirus"/>
    <property type="match status" value="1"/>
</dbReference>
<feature type="region of interest" description="Disordered" evidence="1">
    <location>
        <begin position="69"/>
        <end position="108"/>
    </location>
</feature>
<evidence type="ECO:0000256" key="1">
    <source>
        <dbReference type="SAM" id="MobiDB-lite"/>
    </source>
</evidence>
<reference evidence="3 4" key="1">
    <citation type="journal article" date="2019" name="Commun. Biol.">
        <title>The bagworm genome reveals a unique fibroin gene that provides high tensile strength.</title>
        <authorList>
            <person name="Kono N."/>
            <person name="Nakamura H."/>
            <person name="Ohtoshi R."/>
            <person name="Tomita M."/>
            <person name="Numata K."/>
            <person name="Arakawa K."/>
        </authorList>
    </citation>
    <scope>NUCLEOTIDE SEQUENCE [LARGE SCALE GENOMIC DNA]</scope>
</reference>